<dbReference type="PROSITE" id="PS51257">
    <property type="entry name" value="PROKAR_LIPOPROTEIN"/>
    <property type="match status" value="1"/>
</dbReference>
<keyword evidence="8" id="KW-1185">Reference proteome</keyword>
<dbReference type="AlphaFoldDB" id="A0A4U7N7I0"/>
<comment type="caution">
    <text evidence="7">The sequence shown here is derived from an EMBL/GenBank/DDBJ whole genome shotgun (WGS) entry which is preliminary data.</text>
</comment>
<evidence type="ECO:0000256" key="5">
    <source>
        <dbReference type="SAM" id="SignalP"/>
    </source>
</evidence>
<dbReference type="EMBL" id="SULI01000003">
    <property type="protein sequence ID" value="TKZ21850.1"/>
    <property type="molecule type" value="Genomic_DNA"/>
</dbReference>
<dbReference type="Pfam" id="PF00034">
    <property type="entry name" value="Cytochrom_C"/>
    <property type="match status" value="1"/>
</dbReference>
<dbReference type="Gene3D" id="1.10.760.10">
    <property type="entry name" value="Cytochrome c-like domain"/>
    <property type="match status" value="1"/>
</dbReference>
<keyword evidence="1 4" id="KW-0349">Heme</keyword>
<dbReference type="OrthoDB" id="5514238at2"/>
<keyword evidence="2 4" id="KW-0479">Metal-binding</keyword>
<accession>A0A4U7N7I0</accession>
<organism evidence="7 8">
    <name type="scientific">Shimia litoralis</name>
    <dbReference type="NCBI Taxonomy" id="420403"/>
    <lineage>
        <taxon>Bacteria</taxon>
        <taxon>Pseudomonadati</taxon>
        <taxon>Pseudomonadota</taxon>
        <taxon>Alphaproteobacteria</taxon>
        <taxon>Rhodobacterales</taxon>
        <taxon>Roseobacteraceae</taxon>
    </lineage>
</organism>
<evidence type="ECO:0000313" key="7">
    <source>
        <dbReference type="EMBL" id="TKZ21850.1"/>
    </source>
</evidence>
<evidence type="ECO:0000313" key="8">
    <source>
        <dbReference type="Proteomes" id="UP000306575"/>
    </source>
</evidence>
<protein>
    <submittedName>
        <fullName evidence="7">Cytochrome c</fullName>
    </submittedName>
</protein>
<proteinExistence type="predicted"/>
<evidence type="ECO:0000256" key="1">
    <source>
        <dbReference type="ARBA" id="ARBA00022617"/>
    </source>
</evidence>
<dbReference type="InterPro" id="IPR009056">
    <property type="entry name" value="Cyt_c-like_dom"/>
</dbReference>
<feature type="domain" description="Cytochrome c" evidence="6">
    <location>
        <begin position="21"/>
        <end position="119"/>
    </location>
</feature>
<keyword evidence="5" id="KW-0732">Signal</keyword>
<evidence type="ECO:0000259" key="6">
    <source>
        <dbReference type="PROSITE" id="PS51007"/>
    </source>
</evidence>
<reference evidence="7 8" key="1">
    <citation type="submission" date="2019-04" db="EMBL/GenBank/DDBJ databases">
        <title>Genome sequence of Pelagicola litoralis CL-ES2.</title>
        <authorList>
            <person name="Cao J."/>
        </authorList>
    </citation>
    <scope>NUCLEOTIDE SEQUENCE [LARGE SCALE GENOMIC DNA]</scope>
    <source>
        <strain evidence="7 8">CL-ES2</strain>
    </source>
</reference>
<dbReference type="SUPFAM" id="SSF46626">
    <property type="entry name" value="Cytochrome c"/>
    <property type="match status" value="1"/>
</dbReference>
<dbReference type="PROSITE" id="PS51007">
    <property type="entry name" value="CYTC"/>
    <property type="match status" value="1"/>
</dbReference>
<keyword evidence="3 4" id="KW-0408">Iron</keyword>
<evidence type="ECO:0000256" key="3">
    <source>
        <dbReference type="ARBA" id="ARBA00023004"/>
    </source>
</evidence>
<dbReference type="GO" id="GO:0046872">
    <property type="term" value="F:metal ion binding"/>
    <property type="evidence" value="ECO:0007669"/>
    <property type="project" value="UniProtKB-KW"/>
</dbReference>
<dbReference type="RefSeq" id="WP_138015174.1">
    <property type="nucleotide sequence ID" value="NZ_SULI01000003.1"/>
</dbReference>
<evidence type="ECO:0000256" key="2">
    <source>
        <dbReference type="ARBA" id="ARBA00022723"/>
    </source>
</evidence>
<dbReference type="GO" id="GO:0020037">
    <property type="term" value="F:heme binding"/>
    <property type="evidence" value="ECO:0007669"/>
    <property type="project" value="InterPro"/>
</dbReference>
<dbReference type="GO" id="GO:0009055">
    <property type="term" value="F:electron transfer activity"/>
    <property type="evidence" value="ECO:0007669"/>
    <property type="project" value="InterPro"/>
</dbReference>
<sequence length="120" mass="12832">MRSLWGVAGFLALGTLVACSQSFGAGRSVYNEHCVMCHGASGQGDGEFANQLLKLPPDLTRLTRENGGTFPRLRVEQVITGSGRGEHFSGAMPEFADFGANEATPQTLQAIVEYVESIQI</sequence>
<evidence type="ECO:0000256" key="4">
    <source>
        <dbReference type="PROSITE-ProRule" id="PRU00433"/>
    </source>
</evidence>
<name>A0A4U7N7I0_9RHOB</name>
<dbReference type="Proteomes" id="UP000306575">
    <property type="component" value="Unassembled WGS sequence"/>
</dbReference>
<feature type="chain" id="PRO_5020587199" evidence="5">
    <location>
        <begin position="21"/>
        <end position="120"/>
    </location>
</feature>
<gene>
    <name evidence="7" type="ORF">FAP39_04420</name>
</gene>
<feature type="signal peptide" evidence="5">
    <location>
        <begin position="1"/>
        <end position="20"/>
    </location>
</feature>
<dbReference type="InterPro" id="IPR036909">
    <property type="entry name" value="Cyt_c-like_dom_sf"/>
</dbReference>